<dbReference type="SUPFAM" id="SSF103473">
    <property type="entry name" value="MFS general substrate transporter"/>
    <property type="match status" value="1"/>
</dbReference>
<dbReference type="InterPro" id="IPR020846">
    <property type="entry name" value="MFS_dom"/>
</dbReference>
<feature type="domain" description="Major facilitator superfamily (MFS) profile" evidence="9">
    <location>
        <begin position="23"/>
        <end position="515"/>
    </location>
</feature>
<feature type="transmembrane region" description="Helical" evidence="8">
    <location>
        <begin position="175"/>
        <end position="194"/>
    </location>
</feature>
<dbReference type="Proteomes" id="UP001378242">
    <property type="component" value="Unassembled WGS sequence"/>
</dbReference>
<reference evidence="10 11" key="1">
    <citation type="submission" date="2024-02" db="EMBL/GenBank/DDBJ databases">
        <title>Bacteria isolated from the canopy kelp, Nereocystis luetkeana.</title>
        <authorList>
            <person name="Pfister C.A."/>
            <person name="Younker I.T."/>
            <person name="Light S.H."/>
        </authorList>
    </citation>
    <scope>NUCLEOTIDE SEQUENCE [LARGE SCALE GENOMIC DNA]</scope>
    <source>
        <strain evidence="10 11">TI.5.07</strain>
    </source>
</reference>
<gene>
    <name evidence="10" type="ORF">V6243_11095</name>
</gene>
<organism evidence="10 11">
    <name type="scientific">Cobetia marina</name>
    <name type="common">Deleya marina</name>
    <dbReference type="NCBI Taxonomy" id="28258"/>
    <lineage>
        <taxon>Bacteria</taxon>
        <taxon>Pseudomonadati</taxon>
        <taxon>Pseudomonadota</taxon>
        <taxon>Gammaproteobacteria</taxon>
        <taxon>Oceanospirillales</taxon>
        <taxon>Halomonadaceae</taxon>
        <taxon>Cobetia</taxon>
    </lineage>
</organism>
<evidence type="ECO:0000256" key="8">
    <source>
        <dbReference type="SAM" id="Phobius"/>
    </source>
</evidence>
<keyword evidence="4" id="KW-1003">Cell membrane</keyword>
<dbReference type="Gene3D" id="1.20.1250.20">
    <property type="entry name" value="MFS general substrate transporter like domains"/>
    <property type="match status" value="1"/>
</dbReference>
<comment type="similarity">
    <text evidence="2">Belongs to the major facilitator superfamily. EmrB family.</text>
</comment>
<dbReference type="GeneID" id="43179367"/>
<feature type="transmembrane region" description="Helical" evidence="8">
    <location>
        <begin position="310"/>
        <end position="330"/>
    </location>
</feature>
<evidence type="ECO:0000256" key="6">
    <source>
        <dbReference type="ARBA" id="ARBA00022989"/>
    </source>
</evidence>
<feature type="transmembrane region" description="Helical" evidence="8">
    <location>
        <begin position="22"/>
        <end position="41"/>
    </location>
</feature>
<comment type="subcellular location">
    <subcellularLocation>
        <location evidence="1">Cell membrane</location>
        <topology evidence="1">Multi-pass membrane protein</topology>
    </subcellularLocation>
</comment>
<comment type="caution">
    <text evidence="10">The sequence shown here is derived from an EMBL/GenBank/DDBJ whole genome shotgun (WGS) entry which is preliminary data.</text>
</comment>
<dbReference type="RefSeq" id="WP_077378613.1">
    <property type="nucleotide sequence ID" value="NZ_CP017114.1"/>
</dbReference>
<dbReference type="Gene3D" id="1.20.1720.10">
    <property type="entry name" value="Multidrug resistance protein D"/>
    <property type="match status" value="1"/>
</dbReference>
<sequence>MAEATAAPAGAASDMPSRRQQIGFIAAVFGMFMAILDIQIVASSLNEIQAGLAASPEQVSWIQTSYLIAEIVMIPLSGMLARIFSTRVVLTVSALGFTLASLGCALSTSLEALIVLRAVQGFMGGAMIPLTQAVSFSIFPRRKMGTIQAVIGLVATMAPSIGPTVGGYLTEYFSWHWLFLANLLPGILVASLVWRNLEIDSGDRGLLKRLDTLGLSLMAVFLGSLEYVLEEGPGDDWFASTPILLWAIVCALSCVGFFWRVLSADNPIVDLRVFKNRNFALGALVGFWLGVVLYGLVYLVPLFLGSVRGFSSLQIGEVMFVAGVAMFLMAPLSGKLSDLIDLRLMMFIGLVLTGVGTGMNAHLTSGSGYNEFFWPQVIRGVGQILVLLSVSRLAMGRLAPHELGNGSGLFNVMRNLGGAVGLALIDTVRDWREDYHWNQLIGSIDQSRQVVIDQLASYQVTFSGLTDPWQAGVAMIAQRISLQAEVLAFDNIFLWLGAVYVVGSVVVIAFRRPESEGSDEGGAH</sequence>
<evidence type="ECO:0000256" key="7">
    <source>
        <dbReference type="ARBA" id="ARBA00023136"/>
    </source>
</evidence>
<feature type="transmembrane region" description="Helical" evidence="8">
    <location>
        <begin position="492"/>
        <end position="510"/>
    </location>
</feature>
<feature type="transmembrane region" description="Helical" evidence="8">
    <location>
        <begin position="88"/>
        <end position="108"/>
    </location>
</feature>
<dbReference type="Pfam" id="PF07690">
    <property type="entry name" value="MFS_1"/>
    <property type="match status" value="1"/>
</dbReference>
<keyword evidence="5 8" id="KW-0812">Transmembrane</keyword>
<evidence type="ECO:0000256" key="3">
    <source>
        <dbReference type="ARBA" id="ARBA00022448"/>
    </source>
</evidence>
<dbReference type="PROSITE" id="PS50850">
    <property type="entry name" value="MFS"/>
    <property type="match status" value="1"/>
</dbReference>
<dbReference type="InterPro" id="IPR036259">
    <property type="entry name" value="MFS_trans_sf"/>
</dbReference>
<evidence type="ECO:0000259" key="9">
    <source>
        <dbReference type="PROSITE" id="PS50850"/>
    </source>
</evidence>
<dbReference type="InterPro" id="IPR004638">
    <property type="entry name" value="EmrB-like"/>
</dbReference>
<keyword evidence="7 8" id="KW-0472">Membrane</keyword>
<keyword evidence="11" id="KW-1185">Reference proteome</keyword>
<accession>A0ABU9GFW7</accession>
<feature type="transmembrane region" description="Helical" evidence="8">
    <location>
        <begin position="61"/>
        <end position="81"/>
    </location>
</feature>
<evidence type="ECO:0000256" key="4">
    <source>
        <dbReference type="ARBA" id="ARBA00022475"/>
    </source>
</evidence>
<evidence type="ECO:0000256" key="5">
    <source>
        <dbReference type="ARBA" id="ARBA00022692"/>
    </source>
</evidence>
<protein>
    <submittedName>
        <fullName evidence="10">DHA2 family efflux MFS transporter permease subunit</fullName>
    </submittedName>
</protein>
<dbReference type="InterPro" id="IPR011701">
    <property type="entry name" value="MFS"/>
</dbReference>
<proteinExistence type="inferred from homology"/>
<feature type="transmembrane region" description="Helical" evidence="8">
    <location>
        <begin position="114"/>
        <end position="138"/>
    </location>
</feature>
<name>A0ABU9GFW7_COBMA</name>
<feature type="transmembrane region" description="Helical" evidence="8">
    <location>
        <begin position="342"/>
        <end position="361"/>
    </location>
</feature>
<keyword evidence="3" id="KW-0813">Transport</keyword>
<dbReference type="PANTHER" id="PTHR42718:SF9">
    <property type="entry name" value="MAJOR FACILITATOR SUPERFAMILY MULTIDRUG TRANSPORTER MFSC"/>
    <property type="match status" value="1"/>
</dbReference>
<evidence type="ECO:0000313" key="11">
    <source>
        <dbReference type="Proteomes" id="UP001378242"/>
    </source>
</evidence>
<evidence type="ECO:0000256" key="1">
    <source>
        <dbReference type="ARBA" id="ARBA00004651"/>
    </source>
</evidence>
<dbReference type="NCBIfam" id="TIGR00711">
    <property type="entry name" value="efflux_EmrB"/>
    <property type="match status" value="1"/>
</dbReference>
<dbReference type="PANTHER" id="PTHR42718">
    <property type="entry name" value="MAJOR FACILITATOR SUPERFAMILY MULTIDRUG TRANSPORTER MFSC"/>
    <property type="match status" value="1"/>
</dbReference>
<keyword evidence="6 8" id="KW-1133">Transmembrane helix</keyword>
<dbReference type="CDD" id="cd17503">
    <property type="entry name" value="MFS_LmrB_MDR_like"/>
    <property type="match status" value="1"/>
</dbReference>
<feature type="transmembrane region" description="Helical" evidence="8">
    <location>
        <begin position="150"/>
        <end position="169"/>
    </location>
</feature>
<feature type="transmembrane region" description="Helical" evidence="8">
    <location>
        <begin position="237"/>
        <end position="259"/>
    </location>
</feature>
<evidence type="ECO:0000313" key="10">
    <source>
        <dbReference type="EMBL" id="MEL0617378.1"/>
    </source>
</evidence>
<feature type="transmembrane region" description="Helical" evidence="8">
    <location>
        <begin position="206"/>
        <end position="225"/>
    </location>
</feature>
<feature type="transmembrane region" description="Helical" evidence="8">
    <location>
        <begin position="279"/>
        <end position="304"/>
    </location>
</feature>
<evidence type="ECO:0000256" key="2">
    <source>
        <dbReference type="ARBA" id="ARBA00008537"/>
    </source>
</evidence>
<dbReference type="EMBL" id="JBAKAP010000011">
    <property type="protein sequence ID" value="MEL0617378.1"/>
    <property type="molecule type" value="Genomic_DNA"/>
</dbReference>